<evidence type="ECO:0008006" key="3">
    <source>
        <dbReference type="Google" id="ProtNLM"/>
    </source>
</evidence>
<dbReference type="RefSeq" id="WP_274152746.1">
    <property type="nucleotide sequence ID" value="NZ_CP117812.1"/>
</dbReference>
<proteinExistence type="predicted"/>
<dbReference type="EMBL" id="CP117812">
    <property type="protein sequence ID" value="WDE98017.1"/>
    <property type="molecule type" value="Genomic_DNA"/>
</dbReference>
<protein>
    <recommendedName>
        <fullName evidence="3">SMP-30/Gluconolactonase/LRE-like region domain-containing protein</fullName>
    </recommendedName>
</protein>
<accession>A0ABY7VWB6</accession>
<organism evidence="1 2">
    <name type="scientific">Lentisphaera profundi</name>
    <dbReference type="NCBI Taxonomy" id="1658616"/>
    <lineage>
        <taxon>Bacteria</taxon>
        <taxon>Pseudomonadati</taxon>
        <taxon>Lentisphaerota</taxon>
        <taxon>Lentisphaeria</taxon>
        <taxon>Lentisphaerales</taxon>
        <taxon>Lentisphaeraceae</taxon>
        <taxon>Lentisphaera</taxon>
    </lineage>
</organism>
<name>A0ABY7VWB6_9BACT</name>
<evidence type="ECO:0000313" key="2">
    <source>
        <dbReference type="Proteomes" id="UP001214250"/>
    </source>
</evidence>
<reference evidence="1 2" key="1">
    <citation type="submission" date="2023-02" db="EMBL/GenBank/DDBJ databases">
        <title>Genome sequence of Lentisphaera profundi SAORIC-696.</title>
        <authorList>
            <person name="Kim e."/>
            <person name="Cho J.-C."/>
            <person name="Choi A."/>
            <person name="Kang I."/>
        </authorList>
    </citation>
    <scope>NUCLEOTIDE SEQUENCE [LARGE SCALE GENOMIC DNA]</scope>
    <source>
        <strain evidence="1 2">SAORIC-696</strain>
    </source>
</reference>
<dbReference type="SUPFAM" id="SSF63829">
    <property type="entry name" value="Calcium-dependent phosphotriesterase"/>
    <property type="match status" value="1"/>
</dbReference>
<gene>
    <name evidence="1" type="ORF">PQO03_19540</name>
</gene>
<dbReference type="Proteomes" id="UP001214250">
    <property type="component" value="Chromosome 2"/>
</dbReference>
<sequence>MYRFSLLLFIATSLYAQQVQNPGLDRPSSVLYYPEKQAFMVSNMKGMENVADGYAEIVLISSPFEKPRRNVFKVLHSNSGKRKDLHAPVKMILDNKSLIVGDSKQIALFDLDGLSLKPKKLIPLPKVKHLKSMALTDNGDLYFTDVLANKLYKVKNLYSAEPEVELASNKIPKPSGMIYRDGRLYILSLSKNLMYVYNCQTAKPERAIKLTSKTDSDGEGFLDLCEGAEGELYLLHKSRESIYLFDLDWSSKRGVRLFKDGVVTPQSIYYYPEKNALMVSQYFTNTITLIPALKSRPSVKE</sequence>
<keyword evidence="2" id="KW-1185">Reference proteome</keyword>
<evidence type="ECO:0000313" key="1">
    <source>
        <dbReference type="EMBL" id="WDE98017.1"/>
    </source>
</evidence>